<dbReference type="RefSeq" id="WP_273619478.1">
    <property type="nucleotide sequence ID" value="NZ_CP117418.1"/>
</dbReference>
<geneLocation type="plasmid" evidence="5 6">
    <name>unnamed1</name>
</geneLocation>
<reference evidence="5 6" key="1">
    <citation type="submission" date="2023-02" db="EMBL/GenBank/DDBJ databases">
        <title>Genome sequence of Novosphingobium humi KACC 19094.</title>
        <authorList>
            <person name="Kim S."/>
            <person name="Heo J."/>
            <person name="Kwon S.-W."/>
        </authorList>
    </citation>
    <scope>NUCLEOTIDE SEQUENCE [LARGE SCALE GENOMIC DNA]</scope>
    <source>
        <strain evidence="5 6">KACC 19094</strain>
        <plasmid evidence="5 6">unnamed1</plasmid>
    </source>
</reference>
<feature type="domain" description="Fumarylacetoacetase-like C-terminal" evidence="4">
    <location>
        <begin position="105"/>
        <end position="340"/>
    </location>
</feature>
<dbReference type="InterPro" id="IPR036663">
    <property type="entry name" value="Fumarylacetoacetase_C_sf"/>
</dbReference>
<feature type="compositionally biased region" description="Basic and acidic residues" evidence="3">
    <location>
        <begin position="1"/>
        <end position="11"/>
    </location>
</feature>
<evidence type="ECO:0000256" key="3">
    <source>
        <dbReference type="SAM" id="MobiDB-lite"/>
    </source>
</evidence>
<dbReference type="Proteomes" id="UP001218231">
    <property type="component" value="Plasmid unnamed1"/>
</dbReference>
<dbReference type="Pfam" id="PF01557">
    <property type="entry name" value="FAA_hydrolase"/>
    <property type="match status" value="1"/>
</dbReference>
<proteinExistence type="inferred from homology"/>
<dbReference type="Gene3D" id="3.90.850.10">
    <property type="entry name" value="Fumarylacetoacetase-like, C-terminal domain"/>
    <property type="match status" value="1"/>
</dbReference>
<evidence type="ECO:0000313" key="5">
    <source>
        <dbReference type="EMBL" id="WCT79199.1"/>
    </source>
</evidence>
<dbReference type="GO" id="GO:0016787">
    <property type="term" value="F:hydrolase activity"/>
    <property type="evidence" value="ECO:0007669"/>
    <property type="project" value="UniProtKB-KW"/>
</dbReference>
<dbReference type="SUPFAM" id="SSF56529">
    <property type="entry name" value="FAH"/>
    <property type="match status" value="1"/>
</dbReference>
<evidence type="ECO:0000256" key="2">
    <source>
        <dbReference type="ARBA" id="ARBA00022723"/>
    </source>
</evidence>
<keyword evidence="5" id="KW-0378">Hydrolase</keyword>
<evidence type="ECO:0000259" key="4">
    <source>
        <dbReference type="Pfam" id="PF01557"/>
    </source>
</evidence>
<organism evidence="5 6">
    <name type="scientific">Novosphingobium humi</name>
    <dbReference type="NCBI Taxonomy" id="2282397"/>
    <lineage>
        <taxon>Bacteria</taxon>
        <taxon>Pseudomonadati</taxon>
        <taxon>Pseudomonadota</taxon>
        <taxon>Alphaproteobacteria</taxon>
        <taxon>Sphingomonadales</taxon>
        <taxon>Sphingomonadaceae</taxon>
        <taxon>Novosphingobium</taxon>
    </lineage>
</organism>
<protein>
    <submittedName>
        <fullName evidence="5">Fumarylacetoacetate hydrolase family protein</fullName>
    </submittedName>
</protein>
<evidence type="ECO:0000256" key="1">
    <source>
        <dbReference type="ARBA" id="ARBA00010211"/>
    </source>
</evidence>
<comment type="similarity">
    <text evidence="1">Belongs to the FAH family.</text>
</comment>
<name>A0ABY7U4A0_9SPHN</name>
<dbReference type="PANTHER" id="PTHR42796">
    <property type="entry name" value="FUMARYLACETOACETATE HYDROLASE DOMAIN-CONTAINING PROTEIN 2A-RELATED"/>
    <property type="match status" value="1"/>
</dbReference>
<keyword evidence="6" id="KW-1185">Reference proteome</keyword>
<dbReference type="EMBL" id="CP117418">
    <property type="protein sequence ID" value="WCT79199.1"/>
    <property type="molecule type" value="Genomic_DNA"/>
</dbReference>
<feature type="region of interest" description="Disordered" evidence="3">
    <location>
        <begin position="1"/>
        <end position="20"/>
    </location>
</feature>
<keyword evidence="5" id="KW-0614">Plasmid</keyword>
<dbReference type="InterPro" id="IPR051121">
    <property type="entry name" value="FAH"/>
</dbReference>
<evidence type="ECO:0000313" key="6">
    <source>
        <dbReference type="Proteomes" id="UP001218231"/>
    </source>
</evidence>
<gene>
    <name evidence="5" type="ORF">PQ457_19535</name>
</gene>
<dbReference type="InterPro" id="IPR011234">
    <property type="entry name" value="Fumarylacetoacetase-like_C"/>
</dbReference>
<sequence length="359" mass="40283">MSKTTLHDLKPKPAPQPEGIHEATGLIKGSFGIGTYRAHGKVFAGLVQADGGVYDLSAHYADTLALFEDWDRALDLLADISAKDAGSDLRFADVECLPPVSRPNMLCAGSNYRQHVAEMMTYNKFNQDKRLPGESDESFFLRNLEEVDRRAREGMPFFWTGLHSSLCGANDEIPLPLVGEHPDWELEFAAVVARTGRYIRPEDAGDLIAGYVMVNDLGTVDEFRRADVRWGHDWISKHQPNFKPAGPFIVPKQFVDRSKVQIRMKLNGEIMQDWPISDMIFEPEQILSYASERIRLMPGDFLLTGSPPGNGAMHNNRWMRPGDVLESEITYLGRQTNKVVAEETQGKPTYGPFITEWAA</sequence>
<accession>A0ABY7U4A0</accession>
<keyword evidence="2" id="KW-0479">Metal-binding</keyword>
<dbReference type="PANTHER" id="PTHR42796:SF4">
    <property type="entry name" value="FUMARYLACETOACETATE HYDROLASE DOMAIN-CONTAINING PROTEIN 2A"/>
    <property type="match status" value="1"/>
</dbReference>